<reference evidence="1" key="1">
    <citation type="submission" date="2017-12" db="EMBL/GenBank/DDBJ databases">
        <title>FDA dAtabase for Regulatory Grade micrObial Sequences (FDA-ARGOS): Supporting development and validation of Infectious Disease Dx tests.</title>
        <authorList>
            <person name="Kerrigan L."/>
            <person name="Tallon L.J."/>
            <person name="Sadzewicz L."/>
            <person name="Sengamalay N."/>
            <person name="Ott S."/>
            <person name="Godinez A."/>
            <person name="Nagaraj S."/>
            <person name="Vavikolanu K."/>
            <person name="Vyas G."/>
            <person name="Nadendla S."/>
            <person name="Aluvathingal J."/>
            <person name="Sichtig H."/>
        </authorList>
    </citation>
    <scope>NUCLEOTIDE SEQUENCE [LARGE SCALE GENOMIC DNA]</scope>
    <source>
        <strain evidence="1">FDAARGOS_200</strain>
    </source>
</reference>
<evidence type="ECO:0000313" key="2">
    <source>
        <dbReference type="Proteomes" id="UP000192511"/>
    </source>
</evidence>
<sequence length="627" mass="70007">MKAETVKKQMSRYDRKKGYFRVLMDESHIKAFRKFCTNKLEGIDTLSPSLLLELATILIGKQDRDGDSLSSIIFRKLVGYFGGYEALDSLSNQKQLTAEHVAFLEKNHKHGKALAPLLASIGKKLSFSTMSIVLHAAEMMSEPERLVEMFKYFEKFACAENAFLYFEALSILNGYGINTDDVVPLLLSEVTQLLGRKRVLEMLYKINPQLCTRDNVINILKLQNPYSFYKVLELLPDTQDSLNRLFAVDGILDKCSFTDEISKNFKSAGWDLQPYLNYILSADRNGFAIKCATDKLKEMVINPELLPLILETLFVRSNESIALVNAVAILNQEGLEEDALNLAFATQYPDRVAEAIVALKKAKLFNNQTTDVICSHPEHAIGLAQAMIQLSYLNCAVNAAYDGLDQYPQSADKVAKVIEYLKENSLIHNSNNKQGTGNGRVQLSTDAVVTAVCKAELTDGSLLKLCEIMKAVNLLDIYNFHKLIPKLKYVKTLASAAQCLANSNQLDQLNFDSIISDPINSIDLAENLGGTPCSASLPKMMDAGAKDFVAIRTAAQLLASGQRRGLFFPKLEPEKIQSFEKTTHRKMAAVQNEAMMKIARYTSEHHLDRATEHHIANTSYFSILNPK</sequence>
<dbReference type="AlphaFoldDB" id="A0AAX0WPR5"/>
<dbReference type="GeneID" id="98064670"/>
<protein>
    <submittedName>
        <fullName evidence="1">Uncharacterized protein</fullName>
    </submittedName>
</protein>
<organism evidence="1 2">
    <name type="scientific">Legionella anisa</name>
    <dbReference type="NCBI Taxonomy" id="28082"/>
    <lineage>
        <taxon>Bacteria</taxon>
        <taxon>Pseudomonadati</taxon>
        <taxon>Pseudomonadota</taxon>
        <taxon>Gammaproteobacteria</taxon>
        <taxon>Legionellales</taxon>
        <taxon>Legionellaceae</taxon>
        <taxon>Legionella</taxon>
    </lineage>
</organism>
<comment type="caution">
    <text evidence="1">The sequence shown here is derived from an EMBL/GenBank/DDBJ whole genome shotgun (WGS) entry which is preliminary data.</text>
</comment>
<dbReference type="EMBL" id="NBTX02000004">
    <property type="protein sequence ID" value="PNL60299.1"/>
    <property type="molecule type" value="Genomic_DNA"/>
</dbReference>
<gene>
    <name evidence="1" type="ORF">A6J39_003205</name>
</gene>
<evidence type="ECO:0000313" key="1">
    <source>
        <dbReference type="EMBL" id="PNL60299.1"/>
    </source>
</evidence>
<dbReference type="Proteomes" id="UP000192511">
    <property type="component" value="Unassembled WGS sequence"/>
</dbReference>
<proteinExistence type="predicted"/>
<name>A0AAX0WPR5_9GAMM</name>
<keyword evidence="2" id="KW-1185">Reference proteome</keyword>
<dbReference type="RefSeq" id="WP_019234044.1">
    <property type="nucleotide sequence ID" value="NZ_CAAAHR010000002.1"/>
</dbReference>
<accession>A0AAX0WPR5</accession>